<dbReference type="InterPro" id="IPR012337">
    <property type="entry name" value="RNaseH-like_sf"/>
</dbReference>
<dbReference type="AlphaFoldDB" id="A0A0B2RC02"/>
<reference evidence="2" key="1">
    <citation type="submission" date="2014-07" db="EMBL/GenBank/DDBJ databases">
        <title>Identification of a novel salt tolerance gene in wild soybean by whole-genome sequencing.</title>
        <authorList>
            <person name="Lam H.-M."/>
            <person name="Qi X."/>
            <person name="Li M.-W."/>
            <person name="Liu X."/>
            <person name="Xie M."/>
            <person name="Ni M."/>
            <person name="Xu X."/>
        </authorList>
    </citation>
    <scope>NUCLEOTIDE SEQUENCE [LARGE SCALE GENOMIC DNA]</scope>
    <source>
        <tissue evidence="2">Root</tissue>
    </source>
</reference>
<dbReference type="Proteomes" id="UP000053555">
    <property type="component" value="Unassembled WGS sequence"/>
</dbReference>
<dbReference type="InterPro" id="IPR053151">
    <property type="entry name" value="RNase_H-like"/>
</dbReference>
<dbReference type="Pfam" id="PF13456">
    <property type="entry name" value="RVT_3"/>
    <property type="match status" value="1"/>
</dbReference>
<dbReference type="CDD" id="cd06222">
    <property type="entry name" value="RNase_H_like"/>
    <property type="match status" value="1"/>
</dbReference>
<gene>
    <name evidence="2" type="ORF">glysoja_049011</name>
</gene>
<dbReference type="InterPro" id="IPR044730">
    <property type="entry name" value="RNase_H-like_dom_plant"/>
</dbReference>
<dbReference type="EMBL" id="KN650443">
    <property type="protein sequence ID" value="KHN31936.1"/>
    <property type="molecule type" value="Genomic_DNA"/>
</dbReference>
<protein>
    <recommendedName>
        <fullName evidence="1">RNase H type-1 domain-containing protein</fullName>
    </recommendedName>
</protein>
<feature type="domain" description="RNase H type-1" evidence="1">
    <location>
        <begin position="71"/>
        <end position="104"/>
    </location>
</feature>
<dbReference type="SUPFAM" id="SSF53098">
    <property type="entry name" value="Ribonuclease H-like"/>
    <property type="match status" value="1"/>
</dbReference>
<dbReference type="PANTHER" id="PTHR47723">
    <property type="entry name" value="OS05G0353850 PROTEIN"/>
    <property type="match status" value="1"/>
</dbReference>
<evidence type="ECO:0000259" key="1">
    <source>
        <dbReference type="Pfam" id="PF13456"/>
    </source>
</evidence>
<dbReference type="SMR" id="A0A0B2RC02"/>
<dbReference type="Gene3D" id="3.30.420.10">
    <property type="entry name" value="Ribonuclease H-like superfamily/Ribonuclease H"/>
    <property type="match status" value="1"/>
</dbReference>
<sequence length="105" mass="11459">MIIDIQISSNNILALHPGEHLGLTNEDSLDICNANDAFSLYCDGAIFKSVSAAAYQRGYGGLIEGFSRRIRFCSILEAELWALYHGLGMAVKHGIQNLVVKSDCL</sequence>
<dbReference type="InterPro" id="IPR036397">
    <property type="entry name" value="RNaseH_sf"/>
</dbReference>
<proteinExistence type="predicted"/>
<dbReference type="PANTHER" id="PTHR47723:SF19">
    <property type="entry name" value="POLYNUCLEOTIDYL TRANSFERASE, RIBONUCLEASE H-LIKE SUPERFAMILY PROTEIN"/>
    <property type="match status" value="1"/>
</dbReference>
<name>A0A0B2RC02_GLYSO</name>
<dbReference type="GO" id="GO:0003676">
    <property type="term" value="F:nucleic acid binding"/>
    <property type="evidence" value="ECO:0007669"/>
    <property type="project" value="InterPro"/>
</dbReference>
<dbReference type="GO" id="GO:0004523">
    <property type="term" value="F:RNA-DNA hybrid ribonuclease activity"/>
    <property type="evidence" value="ECO:0007669"/>
    <property type="project" value="InterPro"/>
</dbReference>
<evidence type="ECO:0000313" key="2">
    <source>
        <dbReference type="EMBL" id="KHN31936.1"/>
    </source>
</evidence>
<organism evidence="2">
    <name type="scientific">Glycine soja</name>
    <name type="common">Wild soybean</name>
    <dbReference type="NCBI Taxonomy" id="3848"/>
    <lineage>
        <taxon>Eukaryota</taxon>
        <taxon>Viridiplantae</taxon>
        <taxon>Streptophyta</taxon>
        <taxon>Embryophyta</taxon>
        <taxon>Tracheophyta</taxon>
        <taxon>Spermatophyta</taxon>
        <taxon>Magnoliopsida</taxon>
        <taxon>eudicotyledons</taxon>
        <taxon>Gunneridae</taxon>
        <taxon>Pentapetalae</taxon>
        <taxon>rosids</taxon>
        <taxon>fabids</taxon>
        <taxon>Fabales</taxon>
        <taxon>Fabaceae</taxon>
        <taxon>Papilionoideae</taxon>
        <taxon>50 kb inversion clade</taxon>
        <taxon>NPAAA clade</taxon>
        <taxon>indigoferoid/millettioid clade</taxon>
        <taxon>Phaseoleae</taxon>
        <taxon>Glycine</taxon>
        <taxon>Glycine subgen. Soja</taxon>
    </lineage>
</organism>
<dbReference type="InterPro" id="IPR002156">
    <property type="entry name" value="RNaseH_domain"/>
</dbReference>
<accession>A0A0B2RC02</accession>